<dbReference type="GO" id="GO:0005886">
    <property type="term" value="C:plasma membrane"/>
    <property type="evidence" value="ECO:0007669"/>
    <property type="project" value="TreeGrafter"/>
</dbReference>
<dbReference type="SMART" id="SM00044">
    <property type="entry name" value="CYCc"/>
    <property type="match status" value="1"/>
</dbReference>
<protein>
    <submittedName>
        <fullName evidence="16">PAS domain-containing protein</fullName>
    </submittedName>
</protein>
<name>A0A075B567_ROZAC</name>
<reference evidence="16 17" key="1">
    <citation type="journal article" date="2013" name="Curr. Biol.">
        <title>Shared signatures of parasitism and phylogenomics unite Cryptomycota and microsporidia.</title>
        <authorList>
            <person name="James T.Y."/>
            <person name="Pelin A."/>
            <person name="Bonen L."/>
            <person name="Ahrendt S."/>
            <person name="Sain D."/>
            <person name="Corradi N."/>
            <person name="Stajich J.E."/>
        </authorList>
    </citation>
    <scope>NUCLEOTIDE SEQUENCE [LARGE SCALE GENOMIC DNA]</scope>
    <source>
        <strain evidence="16 17">CSF55</strain>
    </source>
</reference>
<dbReference type="FunFam" id="3.30.70.1230:FF:000015">
    <property type="entry name" value="Guanylate cyclase"/>
    <property type="match status" value="1"/>
</dbReference>
<dbReference type="SUPFAM" id="SSF55785">
    <property type="entry name" value="PYP-like sensor domain (PAS domain)"/>
    <property type="match status" value="1"/>
</dbReference>
<evidence type="ECO:0000256" key="7">
    <source>
        <dbReference type="ARBA" id="ARBA00022989"/>
    </source>
</evidence>
<dbReference type="PROSITE" id="PS50125">
    <property type="entry name" value="GUANYLATE_CYCLASE_2"/>
    <property type="match status" value="1"/>
</dbReference>
<keyword evidence="11" id="KW-0175">Coiled coil</keyword>
<dbReference type="InterPro" id="IPR000014">
    <property type="entry name" value="PAS"/>
</dbReference>
<evidence type="ECO:0000256" key="6">
    <source>
        <dbReference type="ARBA" id="ARBA00022840"/>
    </source>
</evidence>
<keyword evidence="4" id="KW-0547">Nucleotide-binding</keyword>
<evidence type="ECO:0000256" key="2">
    <source>
        <dbReference type="ARBA" id="ARBA00022679"/>
    </source>
</evidence>
<feature type="coiled-coil region" evidence="11">
    <location>
        <begin position="556"/>
        <end position="609"/>
    </location>
</feature>
<keyword evidence="6" id="KW-0067">ATP-binding</keyword>
<evidence type="ECO:0000313" key="17">
    <source>
        <dbReference type="Proteomes" id="UP000030755"/>
    </source>
</evidence>
<dbReference type="SMART" id="SM00091">
    <property type="entry name" value="PAS"/>
    <property type="match status" value="1"/>
</dbReference>
<dbReference type="CDD" id="cd07302">
    <property type="entry name" value="CHD"/>
    <property type="match status" value="1"/>
</dbReference>
<evidence type="ECO:0000256" key="11">
    <source>
        <dbReference type="SAM" id="Coils"/>
    </source>
</evidence>
<dbReference type="Gene3D" id="3.30.450.20">
    <property type="entry name" value="PAS domain"/>
    <property type="match status" value="1"/>
</dbReference>
<organism evidence="16 17">
    <name type="scientific">Rozella allomycis (strain CSF55)</name>
    <dbReference type="NCBI Taxonomy" id="988480"/>
    <lineage>
        <taxon>Eukaryota</taxon>
        <taxon>Fungi</taxon>
        <taxon>Fungi incertae sedis</taxon>
        <taxon>Cryptomycota</taxon>
        <taxon>Cryptomycota incertae sedis</taxon>
        <taxon>Rozella</taxon>
    </lineage>
</organism>
<evidence type="ECO:0000259" key="15">
    <source>
        <dbReference type="PROSITE" id="PS50125"/>
    </source>
</evidence>
<dbReference type="FunFam" id="3.30.450.20:FF:000060">
    <property type="entry name" value="Sensor protein FixL"/>
    <property type="match status" value="1"/>
</dbReference>
<dbReference type="PROSITE" id="PS00452">
    <property type="entry name" value="GUANYLATE_CYCLASE_1"/>
    <property type="match status" value="1"/>
</dbReference>
<evidence type="ECO:0000256" key="12">
    <source>
        <dbReference type="SAM" id="MobiDB-lite"/>
    </source>
</evidence>
<keyword evidence="2" id="KW-0808">Transferase</keyword>
<sequence>MTYVLYPLIIHLQEEIAFVQFANLIECPLLKSLYSLQMEKINPYIQQLEQILFNEEYNLYVHLKRECVEMHDFSIQWLMTLFVPILDHETHLRVFDNFIYFGEDFLLKVCIEMESSRKASKECTNDLAQLKLSRSLSVSEILQSIDQLGVQANDRPSRSSTFEPIVVGHKGNVLSNEEATRMFREKQQCMIDQIIGELRRNAIEVENEIKRAEIELSRRCEEEVSVMKAGHREEMEHKKQNHLRVLQERQNRRNTKRLQKQMYKETKSRAMLIHQQEASRMAAENLKKSVDMRRLANEALVVQMEERHIREQRQLQEEQERLMRDEQVFHELESKHLMEYEQMDKMKDFQFRMNNLKVINKKKSEQLREIQIIEMRQRKERIEKEEEFYEELQSLGLSQASSFVEIELNEKAEISASKEKIENLRETIKMVKIKTEQANDLKKLRGNQKMQLKQLQREHLLQASMRGKKWLMKSKVDLEEEIEENEEKEDEFEEMRDFKKNNNTRNRSIKSKSKSQGLQSQGSTGDISDNDSEISMAFNEELEIDNKFGVENDSHIQSLEKQLEEMINNHKALVKRKEMNLGDSKMIHLQEYNQMKQNHNERLLILDEEQSNYLKTVRSNHRKEIEEIIAMQEREKQSNLIIRESEKKMHVERRILSSVLNTVLDGIVSIGKNGIILRFNQAAENMFGYSAKEVVGENIKMLMPERFATNHDTYLSNYLNTGIKKVIGIGRTVTGRKKNGDEFPISLSVTEVLEEDFHIFTGVIRDLTEEEESKAREEEIRIMKETQIKVKLGIPVPPESFDECTIYFSDVVGYSDLTSSSTPNQIVEFLNKLYSMFDKIIGQYDVYKVETIGDSYMVASGLPRRNGIKHVGEIAKMALHLLEEAKNFTVPHKPDFKLQIRIGINTGPCVTGVVGLKLPRYCLFGDTINVASRMESTSEAMKIQLSESAYNALQKLSGFKTEYRGEIQVKVTVSFICNQGKGSMRTYWLLGYDKDLENQNENNSKEKVDK</sequence>
<dbReference type="InterPro" id="IPR035965">
    <property type="entry name" value="PAS-like_dom_sf"/>
</dbReference>
<feature type="coiled-coil region" evidence="11">
    <location>
        <begin position="301"/>
        <end position="335"/>
    </location>
</feature>
<keyword evidence="7" id="KW-1133">Transmembrane helix</keyword>
<evidence type="ECO:0000256" key="4">
    <source>
        <dbReference type="ARBA" id="ARBA00022741"/>
    </source>
</evidence>
<dbReference type="GO" id="GO:0004016">
    <property type="term" value="F:adenylate cyclase activity"/>
    <property type="evidence" value="ECO:0007669"/>
    <property type="project" value="TreeGrafter"/>
</dbReference>
<dbReference type="Pfam" id="PF00566">
    <property type="entry name" value="RabGAP-TBC"/>
    <property type="match status" value="1"/>
</dbReference>
<keyword evidence="5" id="KW-0418">Kinase</keyword>
<comment type="similarity">
    <text evidence="10">Belongs to the adenylyl cyclase class-4/guanylyl cyclase family.</text>
</comment>
<dbReference type="PANTHER" id="PTHR11920:SF501">
    <property type="entry name" value="GUANYLATE CYCLASE 32E"/>
    <property type="match status" value="1"/>
</dbReference>
<dbReference type="InterPro" id="IPR000195">
    <property type="entry name" value="Rab-GAP-TBC_dom"/>
</dbReference>
<dbReference type="SUPFAM" id="SSF55073">
    <property type="entry name" value="Nucleotide cyclase"/>
    <property type="match status" value="1"/>
</dbReference>
<gene>
    <name evidence="16" type="ORF">O9G_001394</name>
</gene>
<keyword evidence="9 10" id="KW-0456">Lyase</keyword>
<proteinExistence type="inferred from homology"/>
<evidence type="ECO:0000256" key="10">
    <source>
        <dbReference type="RuleBase" id="RU000405"/>
    </source>
</evidence>
<dbReference type="InterPro" id="IPR029787">
    <property type="entry name" value="Nucleotide_cyclase"/>
</dbReference>
<dbReference type="EMBL" id="KE560384">
    <property type="protein sequence ID" value="EPZ36949.1"/>
    <property type="molecule type" value="Genomic_DNA"/>
</dbReference>
<feature type="compositionally biased region" description="Low complexity" evidence="12">
    <location>
        <begin position="514"/>
        <end position="525"/>
    </location>
</feature>
<dbReference type="AlphaFoldDB" id="A0A075B567"/>
<feature type="coiled-coil region" evidence="11">
    <location>
        <begin position="195"/>
        <end position="252"/>
    </location>
</feature>
<dbReference type="Pfam" id="PF00211">
    <property type="entry name" value="Guanylate_cyc"/>
    <property type="match status" value="1"/>
</dbReference>
<dbReference type="SUPFAM" id="SSF47923">
    <property type="entry name" value="Ypt/Rab-GAP domain of gyp1p"/>
    <property type="match status" value="1"/>
</dbReference>
<evidence type="ECO:0000256" key="1">
    <source>
        <dbReference type="ARBA" id="ARBA00004370"/>
    </source>
</evidence>
<dbReference type="InterPro" id="IPR035969">
    <property type="entry name" value="Rab-GAP_TBC_sf"/>
</dbReference>
<dbReference type="PANTHER" id="PTHR11920">
    <property type="entry name" value="GUANYLYL CYCLASE"/>
    <property type="match status" value="1"/>
</dbReference>
<evidence type="ECO:0000259" key="13">
    <source>
        <dbReference type="PROSITE" id="PS50086"/>
    </source>
</evidence>
<dbReference type="HOGENOM" id="CLU_297934_0_0_1"/>
<evidence type="ECO:0000256" key="8">
    <source>
        <dbReference type="ARBA" id="ARBA00023136"/>
    </source>
</evidence>
<keyword evidence="3" id="KW-0812">Transmembrane</keyword>
<accession>A0A075B567</accession>
<evidence type="ECO:0000313" key="16">
    <source>
        <dbReference type="EMBL" id="EPZ36949.1"/>
    </source>
</evidence>
<dbReference type="Gene3D" id="1.10.472.80">
    <property type="entry name" value="Ypt/Rab-GAP domain of gyp1p, domain 3"/>
    <property type="match status" value="1"/>
</dbReference>
<evidence type="ECO:0000256" key="9">
    <source>
        <dbReference type="ARBA" id="ARBA00023239"/>
    </source>
</evidence>
<feature type="domain" description="Guanylate cyclase" evidence="15">
    <location>
        <begin position="805"/>
        <end position="935"/>
    </location>
</feature>
<dbReference type="InterPro" id="IPR050401">
    <property type="entry name" value="Cyclic_nucleotide_synthase"/>
</dbReference>
<feature type="region of interest" description="Disordered" evidence="12">
    <location>
        <begin position="480"/>
        <end position="531"/>
    </location>
</feature>
<comment type="subcellular location">
    <subcellularLocation>
        <location evidence="1">Membrane</location>
    </subcellularLocation>
</comment>
<dbReference type="GO" id="GO:0005524">
    <property type="term" value="F:ATP binding"/>
    <property type="evidence" value="ECO:0007669"/>
    <property type="project" value="UniProtKB-KW"/>
</dbReference>
<dbReference type="STRING" id="988480.A0A075B567"/>
<dbReference type="Proteomes" id="UP000030755">
    <property type="component" value="Unassembled WGS sequence"/>
</dbReference>
<dbReference type="InterPro" id="IPR001054">
    <property type="entry name" value="A/G_cyclase"/>
</dbReference>
<feature type="domain" description="Rab-GAP TBC" evidence="13">
    <location>
        <begin position="1"/>
        <end position="102"/>
    </location>
</feature>
<feature type="compositionally biased region" description="Acidic residues" evidence="12">
    <location>
        <begin position="480"/>
        <end position="494"/>
    </location>
</feature>
<dbReference type="InterPro" id="IPR018297">
    <property type="entry name" value="A/G_cyclase_CS"/>
</dbReference>
<dbReference type="PROSITE" id="PS50112">
    <property type="entry name" value="PAS"/>
    <property type="match status" value="1"/>
</dbReference>
<dbReference type="PROSITE" id="PS50086">
    <property type="entry name" value="TBC_RABGAP"/>
    <property type="match status" value="1"/>
</dbReference>
<dbReference type="OrthoDB" id="60033at2759"/>
<evidence type="ECO:0000256" key="5">
    <source>
        <dbReference type="ARBA" id="ARBA00022777"/>
    </source>
</evidence>
<dbReference type="Gene3D" id="3.30.70.1230">
    <property type="entry name" value="Nucleotide cyclase"/>
    <property type="match status" value="1"/>
</dbReference>
<keyword evidence="17" id="KW-1185">Reference proteome</keyword>
<evidence type="ECO:0000256" key="3">
    <source>
        <dbReference type="ARBA" id="ARBA00022692"/>
    </source>
</evidence>
<feature type="domain" description="PAS" evidence="14">
    <location>
        <begin position="652"/>
        <end position="722"/>
    </location>
</feature>
<dbReference type="GO" id="GO:0035556">
    <property type="term" value="P:intracellular signal transduction"/>
    <property type="evidence" value="ECO:0007669"/>
    <property type="project" value="InterPro"/>
</dbReference>
<dbReference type="GO" id="GO:0004383">
    <property type="term" value="F:guanylate cyclase activity"/>
    <property type="evidence" value="ECO:0007669"/>
    <property type="project" value="TreeGrafter"/>
</dbReference>
<dbReference type="OMA" id="HEAVIME"/>
<dbReference type="GO" id="GO:0001653">
    <property type="term" value="F:peptide receptor activity"/>
    <property type="evidence" value="ECO:0007669"/>
    <property type="project" value="TreeGrafter"/>
</dbReference>
<dbReference type="GO" id="GO:0016301">
    <property type="term" value="F:kinase activity"/>
    <property type="evidence" value="ECO:0007669"/>
    <property type="project" value="UniProtKB-KW"/>
</dbReference>
<dbReference type="Pfam" id="PF13426">
    <property type="entry name" value="PAS_9"/>
    <property type="match status" value="1"/>
</dbReference>
<dbReference type="GO" id="GO:0007168">
    <property type="term" value="P:receptor guanylyl cyclase signaling pathway"/>
    <property type="evidence" value="ECO:0007669"/>
    <property type="project" value="TreeGrafter"/>
</dbReference>
<keyword evidence="8" id="KW-0472">Membrane</keyword>
<dbReference type="CDD" id="cd00130">
    <property type="entry name" value="PAS"/>
    <property type="match status" value="1"/>
</dbReference>
<dbReference type="NCBIfam" id="TIGR00229">
    <property type="entry name" value="sensory_box"/>
    <property type="match status" value="1"/>
</dbReference>
<evidence type="ECO:0000259" key="14">
    <source>
        <dbReference type="PROSITE" id="PS50112"/>
    </source>
</evidence>